<sequence length="624" mass="71321">MSEPEESDVEWYAKGGRIWALLSILDFTTQRDRMTKFCDEEEIGLSDFAPGHLLFLETGVRHFVNIAQDSPAVGLDSDYISDRAIRQLPTLDKVPHSTEKLDFSRNVREVQKDLREISPPYDSAIYIEQSRSALTPLLEVKKTLSENLEPVDKNLDFEQVKRDCMALSLYVAFQQSRKNLPHGYGPSNYNTWVDTGPRENSIFGYSATLQVAWSELAPDDQLDKVELGKLTESERWSPRDAWELEEEGLSNEPKTTLNSFRVKIRDSIIEKIDDRYNGYESAGSLGPDDLLETSKQKALKSYFGPLLRETDYRELEDISPSARTAFGLHWSRQVEWLGNATFSKVPLIETTLWGLAMSYSKYEDEEVPIHVTRFNHPVADEGSVVTYAILQRLPPRAVGDPSGWLIFDSVGADYEIEGEWKIRRVEDLIDNIDDLNPVKRLEIEVDRDDFIEEISPRLSDDYLEIAEANSNLMSGINSARSTIAELACAYVLARRNSDGEVFWSHTVNGEEIDAWIEKPDEIKVVETKVDLSNSRLSELTAQLERKVGAFSDNDKQVNGEVWAWEEPNDETRAWLYEEDLEYSCIQNAPEIEHASSSELKTLFEEFLPETSEKHPLDPQERFGY</sequence>
<dbReference type="AlphaFoldDB" id="A0A7D3YC48"/>
<dbReference type="Proteomes" id="UP000505020">
    <property type="component" value="Chromosome"/>
</dbReference>
<organism evidence="1 2">
    <name type="scientific">Halorubrum salinarum</name>
    <dbReference type="NCBI Taxonomy" id="2739057"/>
    <lineage>
        <taxon>Archaea</taxon>
        <taxon>Methanobacteriati</taxon>
        <taxon>Methanobacteriota</taxon>
        <taxon>Stenosarchaea group</taxon>
        <taxon>Halobacteria</taxon>
        <taxon>Halobacteriales</taxon>
        <taxon>Haloferacaceae</taxon>
        <taxon>Halorubrum</taxon>
    </lineage>
</organism>
<accession>A0A7D3YC48</accession>
<evidence type="ECO:0000313" key="2">
    <source>
        <dbReference type="Proteomes" id="UP000505020"/>
    </source>
</evidence>
<reference evidence="1 2" key="1">
    <citation type="submission" date="2020-05" db="EMBL/GenBank/DDBJ databases">
        <title>Halorubrum RHB-C sp.nov., an extremely halophilic archaeon isolated from solar salt farm.</title>
        <authorList>
            <person name="Ho H."/>
            <person name="Danganan R.E."/>
            <person name="Dedeles G.R."/>
            <person name="Kim S.-G."/>
        </authorList>
    </citation>
    <scope>NUCLEOTIDE SEQUENCE [LARGE SCALE GENOMIC DNA]</scope>
    <source>
        <strain evidence="1 2">RHB-C</strain>
    </source>
</reference>
<keyword evidence="2" id="KW-1185">Reference proteome</keyword>
<proteinExistence type="predicted"/>
<dbReference type="RefSeq" id="WP_173228255.1">
    <property type="nucleotide sequence ID" value="NZ_CP053941.1"/>
</dbReference>
<evidence type="ECO:0000313" key="1">
    <source>
        <dbReference type="EMBL" id="QKG91608.1"/>
    </source>
</evidence>
<dbReference type="KEGG" id="hsai:HPS36_01635"/>
<name>A0A7D3YC48_9EURY</name>
<protein>
    <submittedName>
        <fullName evidence="1">Uncharacterized protein</fullName>
    </submittedName>
</protein>
<dbReference type="EMBL" id="CP053941">
    <property type="protein sequence ID" value="QKG91608.1"/>
    <property type="molecule type" value="Genomic_DNA"/>
</dbReference>
<dbReference type="GeneID" id="55593663"/>
<gene>
    <name evidence="1" type="ORF">HPS36_01635</name>
</gene>